<gene>
    <name evidence="2" type="ORF">HNQ88_003910</name>
</gene>
<dbReference type="AlphaFoldDB" id="A0AAE4BS43"/>
<keyword evidence="3" id="KW-1185">Reference proteome</keyword>
<evidence type="ECO:0000313" key="2">
    <source>
        <dbReference type="EMBL" id="MDR6240834.1"/>
    </source>
</evidence>
<keyword evidence="1" id="KW-1133">Transmembrane helix</keyword>
<accession>A0AAE4BS43</accession>
<feature type="transmembrane region" description="Helical" evidence="1">
    <location>
        <begin position="7"/>
        <end position="29"/>
    </location>
</feature>
<keyword evidence="1" id="KW-0812">Transmembrane</keyword>
<protein>
    <submittedName>
        <fullName evidence="2">Iron-regulated protein</fullName>
    </submittedName>
</protein>
<evidence type="ECO:0000313" key="3">
    <source>
        <dbReference type="Proteomes" id="UP001185092"/>
    </source>
</evidence>
<organism evidence="2 3">
    <name type="scientific">Aureibacter tunicatorum</name>
    <dbReference type="NCBI Taxonomy" id="866807"/>
    <lineage>
        <taxon>Bacteria</taxon>
        <taxon>Pseudomonadati</taxon>
        <taxon>Bacteroidota</taxon>
        <taxon>Cytophagia</taxon>
        <taxon>Cytophagales</taxon>
        <taxon>Persicobacteraceae</taxon>
        <taxon>Aureibacter</taxon>
    </lineage>
</organism>
<dbReference type="SUPFAM" id="SSF159501">
    <property type="entry name" value="EreA/ChaN-like"/>
    <property type="match status" value="1"/>
</dbReference>
<evidence type="ECO:0000256" key="1">
    <source>
        <dbReference type="SAM" id="Phobius"/>
    </source>
</evidence>
<name>A0AAE4BS43_9BACT</name>
<proteinExistence type="predicted"/>
<comment type="caution">
    <text evidence="2">The sequence shown here is derived from an EMBL/GenBank/DDBJ whole genome shotgun (WGS) entry which is preliminary data.</text>
</comment>
<dbReference type="Proteomes" id="UP001185092">
    <property type="component" value="Unassembled WGS sequence"/>
</dbReference>
<sequence>MKLYKTTVKLISITFILIAISIIAVYSMFVIKEYYHDKAYIEYWDKHQNQIENVKHGKLFNFKILNKTIKDHDLILFGEMHGTEQSQIIDVQLIKYLNEKIGMKYHLAELDYSQAYFINQYLANGNDSLIQHTLKNWGVVMGRNAKSYHDKWRKIYAYNQKLPLDKRIKVIGIEPLYNYDLASLQIKQILRNPSISVPSEKSELKQWAKNKMPEIIKAYTPKLNNQNLFDLNLLRQQLCSDFEERGKHQYDNFKTIYKQLNLKHQKFYGYFGFGHVLQKKEGSFAHRINSSNELPFQNKTFSIITQIIDSHVGLNSSALPEFIRDKGPCTKIEYTFDAPFINYSSGINALKEFSTKNSNTLFVINDNNSPYSKKLSLIETKGIIANILDENLKIKGPNIVLTDYCQAIVLIRNSDWANTLD</sequence>
<reference evidence="2" key="1">
    <citation type="submission" date="2023-07" db="EMBL/GenBank/DDBJ databases">
        <title>Genomic Encyclopedia of Type Strains, Phase IV (KMG-IV): sequencing the most valuable type-strain genomes for metagenomic binning, comparative biology and taxonomic classification.</title>
        <authorList>
            <person name="Goeker M."/>
        </authorList>
    </citation>
    <scope>NUCLEOTIDE SEQUENCE</scope>
    <source>
        <strain evidence="2">DSM 26174</strain>
    </source>
</reference>
<keyword evidence="1" id="KW-0472">Membrane</keyword>
<dbReference type="EMBL" id="JAVDQD010000005">
    <property type="protein sequence ID" value="MDR6240834.1"/>
    <property type="molecule type" value="Genomic_DNA"/>
</dbReference>
<dbReference type="RefSeq" id="WP_309941128.1">
    <property type="nucleotide sequence ID" value="NZ_AP025306.1"/>
</dbReference>